<dbReference type="PROSITE" id="PS50053">
    <property type="entry name" value="UBIQUITIN_2"/>
    <property type="match status" value="1"/>
</dbReference>
<dbReference type="InterPro" id="IPR000626">
    <property type="entry name" value="Ubiquitin-like_dom"/>
</dbReference>
<keyword evidence="4" id="KW-1185">Reference proteome</keyword>
<dbReference type="EMBL" id="JAAMOB010000001">
    <property type="protein sequence ID" value="KAF4118345.1"/>
    <property type="molecule type" value="Genomic_DNA"/>
</dbReference>
<evidence type="ECO:0000259" key="2">
    <source>
        <dbReference type="PROSITE" id="PS50053"/>
    </source>
</evidence>
<accession>A0A7J6DH91</accession>
<dbReference type="AlphaFoldDB" id="A0A7J6DH91"/>
<reference evidence="3 4" key="1">
    <citation type="submission" date="2020-04" db="EMBL/GenBank/DDBJ databases">
        <title>Chromosome-level genome assembly of a cyprinid fish Onychostoma macrolepis by integration of Nanopore Sequencing, Bionano and Hi-C technology.</title>
        <authorList>
            <person name="Wang D."/>
        </authorList>
    </citation>
    <scope>NUCLEOTIDE SEQUENCE [LARGE SCALE GENOMIC DNA]</scope>
    <source>
        <strain evidence="3">SWU-2019</strain>
        <tissue evidence="3">Muscle</tissue>
    </source>
</reference>
<dbReference type="InterPro" id="IPR029071">
    <property type="entry name" value="Ubiquitin-like_domsf"/>
</dbReference>
<evidence type="ECO:0000313" key="3">
    <source>
        <dbReference type="EMBL" id="KAF4118345.1"/>
    </source>
</evidence>
<dbReference type="SUPFAM" id="SSF54236">
    <property type="entry name" value="Ubiquitin-like"/>
    <property type="match status" value="1"/>
</dbReference>
<name>A0A7J6DH91_9TELE</name>
<feature type="compositionally biased region" description="Basic and acidic residues" evidence="1">
    <location>
        <begin position="25"/>
        <end position="34"/>
    </location>
</feature>
<dbReference type="Proteomes" id="UP000579812">
    <property type="component" value="Unassembled WGS sequence"/>
</dbReference>
<organism evidence="3 4">
    <name type="scientific">Onychostoma macrolepis</name>
    <dbReference type="NCBI Taxonomy" id="369639"/>
    <lineage>
        <taxon>Eukaryota</taxon>
        <taxon>Metazoa</taxon>
        <taxon>Chordata</taxon>
        <taxon>Craniata</taxon>
        <taxon>Vertebrata</taxon>
        <taxon>Euteleostomi</taxon>
        <taxon>Actinopterygii</taxon>
        <taxon>Neopterygii</taxon>
        <taxon>Teleostei</taxon>
        <taxon>Ostariophysi</taxon>
        <taxon>Cypriniformes</taxon>
        <taxon>Cyprinidae</taxon>
        <taxon>Acrossocheilinae</taxon>
        <taxon>Onychostoma</taxon>
    </lineage>
</organism>
<gene>
    <name evidence="3" type="ORF">G5714_000396</name>
</gene>
<feature type="region of interest" description="Disordered" evidence="1">
    <location>
        <begin position="23"/>
        <end position="43"/>
    </location>
</feature>
<sequence length="139" mass="14780">MATDIQAAPAPILLQPEACGPKQCIKGDPKHPKGDPVPLPEPLENSTHAVLQVQKPVSPGPKSFAVNILNGSDGTKISVSVRSIDTIGKLQQKVMKLRPELGCGNLAYNGKPVQPHKKLSELQVKPGAMFVTYRKCIGG</sequence>
<protein>
    <recommendedName>
        <fullName evidence="2">Ubiquitin-like domain-containing protein</fullName>
    </recommendedName>
</protein>
<evidence type="ECO:0000256" key="1">
    <source>
        <dbReference type="SAM" id="MobiDB-lite"/>
    </source>
</evidence>
<proteinExistence type="predicted"/>
<evidence type="ECO:0000313" key="4">
    <source>
        <dbReference type="Proteomes" id="UP000579812"/>
    </source>
</evidence>
<feature type="domain" description="Ubiquitin-like" evidence="2">
    <location>
        <begin position="62"/>
        <end position="139"/>
    </location>
</feature>
<comment type="caution">
    <text evidence="3">The sequence shown here is derived from an EMBL/GenBank/DDBJ whole genome shotgun (WGS) entry which is preliminary data.</text>
</comment>